<organism evidence="1">
    <name type="scientific">Anguilla anguilla</name>
    <name type="common">European freshwater eel</name>
    <name type="synonym">Muraena anguilla</name>
    <dbReference type="NCBI Taxonomy" id="7936"/>
    <lineage>
        <taxon>Eukaryota</taxon>
        <taxon>Metazoa</taxon>
        <taxon>Chordata</taxon>
        <taxon>Craniata</taxon>
        <taxon>Vertebrata</taxon>
        <taxon>Euteleostomi</taxon>
        <taxon>Actinopterygii</taxon>
        <taxon>Neopterygii</taxon>
        <taxon>Teleostei</taxon>
        <taxon>Anguilliformes</taxon>
        <taxon>Anguillidae</taxon>
        <taxon>Anguilla</taxon>
    </lineage>
</organism>
<protein>
    <submittedName>
        <fullName evidence="1">Uncharacterized protein</fullName>
    </submittedName>
</protein>
<accession>A0A0E9PI63</accession>
<reference evidence="1" key="2">
    <citation type="journal article" date="2015" name="Fish Shellfish Immunol.">
        <title>Early steps in the European eel (Anguilla anguilla)-Vibrio vulnificus interaction in the gills: Role of the RtxA13 toxin.</title>
        <authorList>
            <person name="Callol A."/>
            <person name="Pajuelo D."/>
            <person name="Ebbesson L."/>
            <person name="Teles M."/>
            <person name="MacKenzie S."/>
            <person name="Amaro C."/>
        </authorList>
    </citation>
    <scope>NUCLEOTIDE SEQUENCE</scope>
</reference>
<proteinExistence type="predicted"/>
<name>A0A0E9PI63_ANGAN</name>
<dbReference type="AlphaFoldDB" id="A0A0E9PI63"/>
<evidence type="ECO:0000313" key="1">
    <source>
        <dbReference type="EMBL" id="JAH03760.1"/>
    </source>
</evidence>
<dbReference type="EMBL" id="GBXM01104817">
    <property type="protein sequence ID" value="JAH03760.1"/>
    <property type="molecule type" value="Transcribed_RNA"/>
</dbReference>
<sequence length="70" mass="8394">MNQMHEIPNADYWNVDETRFLECITLQYKWNALYSNHNAPVPWNEVSLVDKQRIRKVKCTDPQWIALGFL</sequence>
<reference evidence="1" key="1">
    <citation type="submission" date="2014-11" db="EMBL/GenBank/DDBJ databases">
        <authorList>
            <person name="Amaro Gonzalez C."/>
        </authorList>
    </citation>
    <scope>NUCLEOTIDE SEQUENCE</scope>
</reference>